<dbReference type="PANTHER" id="PTHR46236:SF35">
    <property type="entry name" value="MATH DOMAIN-CONTAINING PROTEIN"/>
    <property type="match status" value="1"/>
</dbReference>
<evidence type="ECO:0000313" key="4">
    <source>
        <dbReference type="Proteomes" id="UP001157006"/>
    </source>
</evidence>
<dbReference type="SUPFAM" id="SSF54001">
    <property type="entry name" value="Cysteine proteinases"/>
    <property type="match status" value="1"/>
</dbReference>
<reference evidence="3 4" key="1">
    <citation type="submission" date="2023-01" db="EMBL/GenBank/DDBJ databases">
        <authorList>
            <person name="Kreplak J."/>
        </authorList>
    </citation>
    <scope>NUCLEOTIDE SEQUENCE [LARGE SCALE GENOMIC DNA]</scope>
</reference>
<accession>A0AAV0ZPY1</accession>
<sequence length="231" mass="26944">MYLNAADSTSLPYGWGRYAQFSLAIVNQIHNKFSVRKDTQHQFNARESDRGFTYFMPLGELYDPSRDYLVNDTLIIEAEVLVQRAVYHIPTTENDMPFGSIPLALQSLFYKLQYNENSVSTKELTKSFNGIHMIHSCSIMSKNLTGSFVKKLKDKMKETVVERTIQKLFERHHMNYIECIKLDYKSTRKESFYGLQLDVNGCRDVYGSLDKYVEVERREGDNKYHDEQDGL</sequence>
<dbReference type="CDD" id="cd00121">
    <property type="entry name" value="MATH"/>
    <property type="match status" value="1"/>
</dbReference>
<dbReference type="Proteomes" id="UP001157006">
    <property type="component" value="Chromosome 2"/>
</dbReference>
<evidence type="ECO:0000259" key="2">
    <source>
        <dbReference type="PROSITE" id="PS50144"/>
    </source>
</evidence>
<proteinExistence type="predicted"/>
<keyword evidence="4" id="KW-1185">Reference proteome</keyword>
<dbReference type="AlphaFoldDB" id="A0AAV0ZPY1"/>
<keyword evidence="1" id="KW-0175">Coiled coil</keyword>
<protein>
    <recommendedName>
        <fullName evidence="2">MATH domain-containing protein</fullName>
    </recommendedName>
</protein>
<name>A0AAV0ZPY1_VICFA</name>
<evidence type="ECO:0000313" key="3">
    <source>
        <dbReference type="EMBL" id="CAI8599947.1"/>
    </source>
</evidence>
<dbReference type="InterPro" id="IPR002083">
    <property type="entry name" value="MATH/TRAF_dom"/>
</dbReference>
<feature type="domain" description="MATH" evidence="2">
    <location>
        <begin position="1"/>
        <end position="80"/>
    </location>
</feature>
<dbReference type="EMBL" id="OX451737">
    <property type="protein sequence ID" value="CAI8599947.1"/>
    <property type="molecule type" value="Genomic_DNA"/>
</dbReference>
<dbReference type="Gene3D" id="2.60.210.10">
    <property type="entry name" value="Apoptosis, Tumor Necrosis Factor Receptor Associated Protein 2, Chain A"/>
    <property type="match status" value="1"/>
</dbReference>
<dbReference type="PROSITE" id="PS50144">
    <property type="entry name" value="MATH"/>
    <property type="match status" value="1"/>
</dbReference>
<dbReference type="PANTHER" id="PTHR46236">
    <property type="entry name" value="TRAF-LIKE SUPERFAMILY PROTEIN"/>
    <property type="match status" value="1"/>
</dbReference>
<dbReference type="SUPFAM" id="SSF49599">
    <property type="entry name" value="TRAF domain-like"/>
    <property type="match status" value="1"/>
</dbReference>
<evidence type="ECO:0000256" key="1">
    <source>
        <dbReference type="ARBA" id="ARBA00023054"/>
    </source>
</evidence>
<gene>
    <name evidence="3" type="ORF">VFH_II198520</name>
</gene>
<dbReference type="InterPro" id="IPR050804">
    <property type="entry name" value="MCC"/>
</dbReference>
<dbReference type="Pfam" id="PF22486">
    <property type="entry name" value="MATH_2"/>
    <property type="match status" value="1"/>
</dbReference>
<dbReference type="InterPro" id="IPR008974">
    <property type="entry name" value="TRAF-like"/>
</dbReference>
<organism evidence="3 4">
    <name type="scientific">Vicia faba</name>
    <name type="common">Broad bean</name>
    <name type="synonym">Faba vulgaris</name>
    <dbReference type="NCBI Taxonomy" id="3906"/>
    <lineage>
        <taxon>Eukaryota</taxon>
        <taxon>Viridiplantae</taxon>
        <taxon>Streptophyta</taxon>
        <taxon>Embryophyta</taxon>
        <taxon>Tracheophyta</taxon>
        <taxon>Spermatophyta</taxon>
        <taxon>Magnoliopsida</taxon>
        <taxon>eudicotyledons</taxon>
        <taxon>Gunneridae</taxon>
        <taxon>Pentapetalae</taxon>
        <taxon>rosids</taxon>
        <taxon>fabids</taxon>
        <taxon>Fabales</taxon>
        <taxon>Fabaceae</taxon>
        <taxon>Papilionoideae</taxon>
        <taxon>50 kb inversion clade</taxon>
        <taxon>NPAAA clade</taxon>
        <taxon>Hologalegina</taxon>
        <taxon>IRL clade</taxon>
        <taxon>Fabeae</taxon>
        <taxon>Vicia</taxon>
    </lineage>
</organism>
<dbReference type="Gene3D" id="2.20.210.10">
    <property type="entry name" value="ubp-family deubiquitinating enzyme superfamily"/>
    <property type="match status" value="1"/>
</dbReference>
<dbReference type="InterPro" id="IPR038765">
    <property type="entry name" value="Papain-like_cys_pep_sf"/>
</dbReference>